<gene>
    <name evidence="1" type="ORF">M9H77_08909</name>
</gene>
<reference evidence="2" key="1">
    <citation type="journal article" date="2023" name="Nat. Plants">
        <title>Single-cell RNA sequencing provides a high-resolution roadmap for understanding the multicellular compartmentation of specialized metabolism.</title>
        <authorList>
            <person name="Sun S."/>
            <person name="Shen X."/>
            <person name="Li Y."/>
            <person name="Li Y."/>
            <person name="Wang S."/>
            <person name="Li R."/>
            <person name="Zhang H."/>
            <person name="Shen G."/>
            <person name="Guo B."/>
            <person name="Wei J."/>
            <person name="Xu J."/>
            <person name="St-Pierre B."/>
            <person name="Chen S."/>
            <person name="Sun C."/>
        </authorList>
    </citation>
    <scope>NUCLEOTIDE SEQUENCE [LARGE SCALE GENOMIC DNA]</scope>
</reference>
<evidence type="ECO:0000313" key="1">
    <source>
        <dbReference type="EMBL" id="KAI5677959.1"/>
    </source>
</evidence>
<proteinExistence type="predicted"/>
<dbReference type="EMBL" id="CM044702">
    <property type="protein sequence ID" value="KAI5677959.1"/>
    <property type="molecule type" value="Genomic_DNA"/>
</dbReference>
<sequence>MYHFSVRPGSDNLVKIHYRKGGKRTKKNEKLKLEKRCQELEWSGGQLLVAACRRQISRLYGLAARQLWLLLLLLLTYPHMSSRLVVQKFHAQVPLLDVFLLHEKLPKQENKKMIIRNPWTQYNSKNNKFFQSIIPLKKRNQASQKQTKEIFSCPFELMVRGSLYPTYTITLPSGFNSTTL</sequence>
<evidence type="ECO:0000313" key="2">
    <source>
        <dbReference type="Proteomes" id="UP001060085"/>
    </source>
</evidence>
<comment type="caution">
    <text evidence="1">The sequence shown here is derived from an EMBL/GenBank/DDBJ whole genome shotgun (WGS) entry which is preliminary data.</text>
</comment>
<accession>A0ACC0BZ34</accession>
<name>A0ACC0BZ34_CATRO</name>
<organism evidence="1 2">
    <name type="scientific">Catharanthus roseus</name>
    <name type="common">Madagascar periwinkle</name>
    <name type="synonym">Vinca rosea</name>
    <dbReference type="NCBI Taxonomy" id="4058"/>
    <lineage>
        <taxon>Eukaryota</taxon>
        <taxon>Viridiplantae</taxon>
        <taxon>Streptophyta</taxon>
        <taxon>Embryophyta</taxon>
        <taxon>Tracheophyta</taxon>
        <taxon>Spermatophyta</taxon>
        <taxon>Magnoliopsida</taxon>
        <taxon>eudicotyledons</taxon>
        <taxon>Gunneridae</taxon>
        <taxon>Pentapetalae</taxon>
        <taxon>asterids</taxon>
        <taxon>lamiids</taxon>
        <taxon>Gentianales</taxon>
        <taxon>Apocynaceae</taxon>
        <taxon>Rauvolfioideae</taxon>
        <taxon>Vinceae</taxon>
        <taxon>Catharanthinae</taxon>
        <taxon>Catharanthus</taxon>
    </lineage>
</organism>
<dbReference type="Proteomes" id="UP001060085">
    <property type="component" value="Linkage Group LG02"/>
</dbReference>
<protein>
    <submittedName>
        <fullName evidence="1">Uncharacterized protein</fullName>
    </submittedName>
</protein>
<keyword evidence="2" id="KW-1185">Reference proteome</keyword>